<dbReference type="GO" id="GO:0004556">
    <property type="term" value="F:alpha-amylase activity"/>
    <property type="evidence" value="ECO:0007669"/>
    <property type="project" value="UniProtKB-UniRule"/>
</dbReference>
<organism evidence="17 18">
    <name type="scientific">Bifidobacterium myosotis</name>
    <dbReference type="NCBI Taxonomy" id="1630166"/>
    <lineage>
        <taxon>Bacteria</taxon>
        <taxon>Bacillati</taxon>
        <taxon>Actinomycetota</taxon>
        <taxon>Actinomycetes</taxon>
        <taxon>Bifidobacteriales</taxon>
        <taxon>Bifidobacteriaceae</taxon>
        <taxon>Bifidobacterium</taxon>
    </lineage>
</organism>
<dbReference type="EC" id="3.2.1.1" evidence="4 12"/>
<dbReference type="InterPro" id="IPR017853">
    <property type="entry name" value="GH"/>
</dbReference>
<evidence type="ECO:0000256" key="6">
    <source>
        <dbReference type="ARBA" id="ARBA00022723"/>
    </source>
</evidence>
<evidence type="ECO:0000256" key="11">
    <source>
        <dbReference type="RuleBase" id="RU003615"/>
    </source>
</evidence>
<feature type="domain" description="Glycosyl hydrolase family 13 catalytic" evidence="16">
    <location>
        <begin position="51"/>
        <end position="413"/>
    </location>
</feature>
<dbReference type="Pfam" id="PF02806">
    <property type="entry name" value="Alpha-amylase_C"/>
    <property type="match status" value="1"/>
</dbReference>
<keyword evidence="7 12" id="KW-0378">Hydrolase</keyword>
<evidence type="ECO:0000256" key="10">
    <source>
        <dbReference type="ARBA" id="ARBA00023295"/>
    </source>
</evidence>
<evidence type="ECO:0000256" key="12">
    <source>
        <dbReference type="RuleBase" id="RU361134"/>
    </source>
</evidence>
<evidence type="ECO:0000256" key="1">
    <source>
        <dbReference type="ARBA" id="ARBA00000548"/>
    </source>
</evidence>
<evidence type="ECO:0000313" key="17">
    <source>
        <dbReference type="EMBL" id="OZG58982.1"/>
    </source>
</evidence>
<reference evidence="17 18" key="1">
    <citation type="journal article" date="2017" name="BMC Genomics">
        <title>Comparative genomic and phylogenomic analyses of the Bifidobacteriaceae family.</title>
        <authorList>
            <person name="Lugli G.A."/>
            <person name="Milani C."/>
            <person name="Turroni F."/>
            <person name="Duranti S."/>
            <person name="Mancabelli L."/>
            <person name="Mangifesta M."/>
            <person name="Ferrario C."/>
            <person name="Modesto M."/>
            <person name="Mattarelli P."/>
            <person name="Jiri K."/>
            <person name="van Sinderen D."/>
            <person name="Ventura M."/>
        </authorList>
    </citation>
    <scope>NUCLEOTIDE SEQUENCE [LARGE SCALE GENOMIC DNA]</scope>
    <source>
        <strain evidence="17 18">DSM 100196</strain>
    </source>
</reference>
<dbReference type="RefSeq" id="WP_094667955.1">
    <property type="nucleotide sequence ID" value="NZ_MWWW01000016.1"/>
</dbReference>
<dbReference type="AlphaFoldDB" id="A0A261FIK3"/>
<feature type="transmembrane region" description="Helical" evidence="13">
    <location>
        <begin position="555"/>
        <end position="575"/>
    </location>
</feature>
<keyword evidence="9 12" id="KW-0119">Carbohydrate metabolism</keyword>
<dbReference type="SUPFAM" id="SSF51011">
    <property type="entry name" value="Glycosyl hydrolase domain"/>
    <property type="match status" value="1"/>
</dbReference>
<keyword evidence="14" id="KW-0732">Signal</keyword>
<dbReference type="OrthoDB" id="9805159at2"/>
<name>A0A261FIK3_9BIFI</name>
<dbReference type="Gene3D" id="2.60.40.1180">
    <property type="entry name" value="Golgi alpha-mannosidase II"/>
    <property type="match status" value="1"/>
</dbReference>
<dbReference type="GO" id="GO:0005975">
    <property type="term" value="P:carbohydrate metabolic process"/>
    <property type="evidence" value="ECO:0007669"/>
    <property type="project" value="InterPro"/>
</dbReference>
<dbReference type="GO" id="GO:0046872">
    <property type="term" value="F:metal ion binding"/>
    <property type="evidence" value="ECO:0007669"/>
    <property type="project" value="UniProtKB-KW"/>
</dbReference>
<dbReference type="InterPro" id="IPR013780">
    <property type="entry name" value="Glyco_hydro_b"/>
</dbReference>
<keyword evidence="10 12" id="KW-0326">Glycosidase</keyword>
<keyword evidence="6" id="KW-0479">Metal-binding</keyword>
<evidence type="ECO:0000259" key="15">
    <source>
        <dbReference type="SMART" id="SM00632"/>
    </source>
</evidence>
<evidence type="ECO:0000259" key="16">
    <source>
        <dbReference type="SMART" id="SM00642"/>
    </source>
</evidence>
<keyword evidence="13" id="KW-0472">Membrane</keyword>
<keyword evidence="13" id="KW-0812">Transmembrane</keyword>
<sequence>MRIWAKARGFGGLAGLARKMTAAFASLAAALASASMLPPAPSAVAAEQRGDVIVIAFQTNWNSVARECAETYGPEGVGFVQVSPPQESITGTQWWTSYQPVSYRLDSKLGTESEFKDMVEECRAAGVGVIADVVINHMAGADRSGMGVAGSSFDGSGDFPAVPYTAANFHDCIQNVSNYRDADNVQNCRLTGLQDLDTGQEYVRGRLAEYMAELLDLGVAGFRVDAVKHISADDMVAIKSELARRTNVDLDDVLFEQEVIGSASEAKEIQPSNYLRTGKVSEFNVNVRLKEAFDGDINSSSFGLARIGASASWVESDKAAVWVTNWDTERNGSALTYKDGAKYLLANAFLLAYGYGQPHLYSGYYFGDADDGAPGATATAVVDMVCPENGDEADGTWQCAQRWTAIRGMIGFHNAVSGTEVVDWREYGENVVGFGRGEIGYLAVNNSDAPVTRTFATSMPAGVYCNVYASGDCSAAVFVKADGTFEATLPAGSAVAVYAGATPDDWSGKRRVNSADPDWFVASAVEMAAAQPTAQADAVMDGETAEAIEETSRSAGLSVVVLAAAMLLVAVAARVRRFVS</sequence>
<dbReference type="Gene3D" id="3.20.20.80">
    <property type="entry name" value="Glycosidases"/>
    <property type="match status" value="1"/>
</dbReference>
<dbReference type="InterPro" id="IPR006048">
    <property type="entry name" value="A-amylase/branching_C"/>
</dbReference>
<evidence type="ECO:0000313" key="18">
    <source>
        <dbReference type="Proteomes" id="UP000216871"/>
    </source>
</evidence>
<protein>
    <recommendedName>
        <fullName evidence="5 12">Alpha-amylase</fullName>
        <ecNumber evidence="4 12">3.2.1.1</ecNumber>
    </recommendedName>
</protein>
<proteinExistence type="inferred from homology"/>
<evidence type="ECO:0000256" key="14">
    <source>
        <dbReference type="SAM" id="SignalP"/>
    </source>
</evidence>
<dbReference type="CDD" id="cd11317">
    <property type="entry name" value="AmyAc_bac_euk_AmyA"/>
    <property type="match status" value="1"/>
</dbReference>
<dbReference type="InterPro" id="IPR031319">
    <property type="entry name" value="A-amylase_C"/>
</dbReference>
<dbReference type="InterPro" id="IPR006047">
    <property type="entry name" value="GH13_cat_dom"/>
</dbReference>
<gene>
    <name evidence="17" type="ORF">BMYO_1523</name>
</gene>
<dbReference type="Proteomes" id="UP000216871">
    <property type="component" value="Unassembled WGS sequence"/>
</dbReference>
<dbReference type="SUPFAM" id="SSF51445">
    <property type="entry name" value="(Trans)glycosidases"/>
    <property type="match status" value="1"/>
</dbReference>
<evidence type="ECO:0000256" key="2">
    <source>
        <dbReference type="ARBA" id="ARBA00001913"/>
    </source>
</evidence>
<accession>A0A261FIK3</accession>
<dbReference type="Pfam" id="PF00128">
    <property type="entry name" value="Alpha-amylase"/>
    <property type="match status" value="1"/>
</dbReference>
<evidence type="ECO:0000256" key="7">
    <source>
        <dbReference type="ARBA" id="ARBA00022801"/>
    </source>
</evidence>
<comment type="catalytic activity">
    <reaction evidence="1 12">
        <text>Endohydrolysis of (1-&gt;4)-alpha-D-glucosidic linkages in polysaccharides containing three or more (1-&gt;4)-alpha-linked D-glucose units.</text>
        <dbReference type="EC" id="3.2.1.1"/>
    </reaction>
</comment>
<dbReference type="EMBL" id="MWWW01000016">
    <property type="protein sequence ID" value="OZG58982.1"/>
    <property type="molecule type" value="Genomic_DNA"/>
</dbReference>
<evidence type="ECO:0000256" key="3">
    <source>
        <dbReference type="ARBA" id="ARBA00008061"/>
    </source>
</evidence>
<keyword evidence="8" id="KW-0106">Calcium</keyword>
<comment type="caution">
    <text evidence="17">The sequence shown here is derived from an EMBL/GenBank/DDBJ whole genome shotgun (WGS) entry which is preliminary data.</text>
</comment>
<keyword evidence="13" id="KW-1133">Transmembrane helix</keyword>
<dbReference type="PANTHER" id="PTHR43447">
    <property type="entry name" value="ALPHA-AMYLASE"/>
    <property type="match status" value="1"/>
</dbReference>
<comment type="similarity">
    <text evidence="3 11">Belongs to the glycosyl hydrolase 13 family.</text>
</comment>
<feature type="signal peptide" evidence="14">
    <location>
        <begin position="1"/>
        <end position="45"/>
    </location>
</feature>
<dbReference type="InterPro" id="IPR006046">
    <property type="entry name" value="Alpha_amylase"/>
</dbReference>
<evidence type="ECO:0000256" key="13">
    <source>
        <dbReference type="SAM" id="Phobius"/>
    </source>
</evidence>
<comment type="cofactor">
    <cofactor evidence="2">
        <name>Ca(2+)</name>
        <dbReference type="ChEBI" id="CHEBI:29108"/>
    </cofactor>
</comment>
<evidence type="ECO:0000256" key="4">
    <source>
        <dbReference type="ARBA" id="ARBA00012595"/>
    </source>
</evidence>
<feature type="domain" description="Alpha-amylase C-terminal" evidence="15">
    <location>
        <begin position="422"/>
        <end position="502"/>
    </location>
</feature>
<dbReference type="PRINTS" id="PR00110">
    <property type="entry name" value="ALPHAAMYLASE"/>
</dbReference>
<keyword evidence="18" id="KW-1185">Reference proteome</keyword>
<evidence type="ECO:0000256" key="9">
    <source>
        <dbReference type="ARBA" id="ARBA00023277"/>
    </source>
</evidence>
<dbReference type="SMART" id="SM00642">
    <property type="entry name" value="Aamy"/>
    <property type="match status" value="1"/>
</dbReference>
<evidence type="ECO:0000256" key="5">
    <source>
        <dbReference type="ARBA" id="ARBA00017303"/>
    </source>
</evidence>
<evidence type="ECO:0000256" key="8">
    <source>
        <dbReference type="ARBA" id="ARBA00022837"/>
    </source>
</evidence>
<dbReference type="SMART" id="SM00632">
    <property type="entry name" value="Aamy_C"/>
    <property type="match status" value="1"/>
</dbReference>
<feature type="chain" id="PRO_5013147851" description="Alpha-amylase" evidence="14">
    <location>
        <begin position="46"/>
        <end position="580"/>
    </location>
</feature>